<dbReference type="SUPFAM" id="SSF55729">
    <property type="entry name" value="Acyl-CoA N-acyltransferases (Nat)"/>
    <property type="match status" value="1"/>
</dbReference>
<evidence type="ECO:0000259" key="1">
    <source>
        <dbReference type="PROSITE" id="PS51186"/>
    </source>
</evidence>
<reference evidence="2" key="1">
    <citation type="journal article" date="2022" name="Toxins">
        <title>Genomic Analysis of Sphingopyxis sp. USTB-05 for Biodegrading Cyanobacterial Hepatotoxins.</title>
        <authorList>
            <person name="Liu C."/>
            <person name="Xu Q."/>
            <person name="Zhao Z."/>
            <person name="Zhang H."/>
            <person name="Liu X."/>
            <person name="Yin C."/>
            <person name="Liu Y."/>
            <person name="Yan H."/>
        </authorList>
    </citation>
    <scope>NUCLEOTIDE SEQUENCE</scope>
    <source>
        <strain evidence="2">NBD5</strain>
    </source>
</reference>
<organism evidence="2 3">
    <name type="scientific">Sphingomonas morindae</name>
    <dbReference type="NCBI Taxonomy" id="1541170"/>
    <lineage>
        <taxon>Bacteria</taxon>
        <taxon>Pseudomonadati</taxon>
        <taxon>Pseudomonadota</taxon>
        <taxon>Alphaproteobacteria</taxon>
        <taxon>Sphingomonadales</taxon>
        <taxon>Sphingomonadaceae</taxon>
        <taxon>Sphingomonas</taxon>
    </lineage>
</organism>
<protein>
    <submittedName>
        <fullName evidence="2">GNAT family N-acetyltransferase</fullName>
    </submittedName>
</protein>
<gene>
    <name evidence="2" type="ORF">LHA26_08590</name>
</gene>
<dbReference type="Pfam" id="PF13302">
    <property type="entry name" value="Acetyltransf_3"/>
    <property type="match status" value="1"/>
</dbReference>
<dbReference type="Gene3D" id="3.40.630.30">
    <property type="match status" value="1"/>
</dbReference>
<dbReference type="InterPro" id="IPR000182">
    <property type="entry name" value="GNAT_dom"/>
</dbReference>
<dbReference type="PANTHER" id="PTHR43441">
    <property type="entry name" value="RIBOSOMAL-PROTEIN-SERINE ACETYLTRANSFERASE"/>
    <property type="match status" value="1"/>
</dbReference>
<dbReference type="InterPro" id="IPR016181">
    <property type="entry name" value="Acyl_CoA_acyltransferase"/>
</dbReference>
<dbReference type="EMBL" id="CP084930">
    <property type="protein sequence ID" value="USI71401.1"/>
    <property type="molecule type" value="Genomic_DNA"/>
</dbReference>
<keyword evidence="3" id="KW-1185">Reference proteome</keyword>
<name>A0ABY4X3F7_9SPHN</name>
<feature type="domain" description="N-acetyltransferase" evidence="1">
    <location>
        <begin position="28"/>
        <end position="178"/>
    </location>
</feature>
<proteinExistence type="predicted"/>
<dbReference type="PANTHER" id="PTHR43441:SF5">
    <property type="entry name" value="FAMILY ACETYLTRANSFERASE, PUTATIVE-RELATED"/>
    <property type="match status" value="1"/>
</dbReference>
<dbReference type="PROSITE" id="PS51186">
    <property type="entry name" value="GNAT"/>
    <property type="match status" value="1"/>
</dbReference>
<dbReference type="RefSeq" id="WP_252165214.1">
    <property type="nucleotide sequence ID" value="NZ_CP084930.1"/>
</dbReference>
<dbReference type="CDD" id="cd04301">
    <property type="entry name" value="NAT_SF"/>
    <property type="match status" value="1"/>
</dbReference>
<accession>A0ABY4X3F7</accession>
<evidence type="ECO:0000313" key="2">
    <source>
        <dbReference type="EMBL" id="USI71401.1"/>
    </source>
</evidence>
<dbReference type="InterPro" id="IPR051908">
    <property type="entry name" value="Ribosomal_N-acetyltransferase"/>
</dbReference>
<dbReference type="Proteomes" id="UP001056937">
    <property type="component" value="Chromosome 1"/>
</dbReference>
<evidence type="ECO:0000313" key="3">
    <source>
        <dbReference type="Proteomes" id="UP001056937"/>
    </source>
</evidence>
<sequence length="182" mass="20146">MAADPDGLYQPFGDDQCRLVPLTAAHGPALAALCATEAEDFWPIFPRHYGPGHFEASFAAALADAARRGFALFAEGTPVGMSGYLNLDPAQETLEIGGTFLAPAARGTGLNRRFKTLLIDRALDHGFRRIEFRIDARNRRSQAAVARLGAVHEGTLRRQRRIWTGFVRDTQIWSILAEEWRP</sequence>